<comment type="caution">
    <text evidence="1">Lacks conserved residue(s) required for the propagation of feature annotation.</text>
</comment>
<dbReference type="EMBL" id="WIXE01011148">
    <property type="protein sequence ID" value="KAK5977003.1"/>
    <property type="molecule type" value="Genomic_DNA"/>
</dbReference>
<dbReference type="PANTHER" id="PTHR21724:SF109">
    <property type="entry name" value="SHKT DOMAIN-CONTAINING PROTEIN"/>
    <property type="match status" value="1"/>
</dbReference>
<keyword evidence="5" id="KW-1185">Reference proteome</keyword>
<evidence type="ECO:0000256" key="1">
    <source>
        <dbReference type="PROSITE-ProRule" id="PRU01005"/>
    </source>
</evidence>
<dbReference type="InterPro" id="IPR003582">
    <property type="entry name" value="ShKT_dom"/>
</dbReference>
<organism evidence="4 5">
    <name type="scientific">Trichostrongylus colubriformis</name>
    <name type="common">Black scour worm</name>
    <dbReference type="NCBI Taxonomy" id="6319"/>
    <lineage>
        <taxon>Eukaryota</taxon>
        <taxon>Metazoa</taxon>
        <taxon>Ecdysozoa</taxon>
        <taxon>Nematoda</taxon>
        <taxon>Chromadorea</taxon>
        <taxon>Rhabditida</taxon>
        <taxon>Rhabditina</taxon>
        <taxon>Rhabditomorpha</taxon>
        <taxon>Strongyloidea</taxon>
        <taxon>Trichostrongylidae</taxon>
        <taxon>Trichostrongylus</taxon>
    </lineage>
</organism>
<dbReference type="Gene3D" id="1.10.10.1940">
    <property type="match status" value="1"/>
</dbReference>
<feature type="chain" id="PRO_5043028570" description="ShKT domain-containing protein" evidence="2">
    <location>
        <begin position="18"/>
        <end position="249"/>
    </location>
</feature>
<dbReference type="AlphaFoldDB" id="A0AAN8G547"/>
<name>A0AAN8G547_TRICO</name>
<dbReference type="SMART" id="SM00254">
    <property type="entry name" value="ShKT"/>
    <property type="match status" value="3"/>
</dbReference>
<feature type="domain" description="ShKT" evidence="3">
    <location>
        <begin position="199"/>
        <end position="237"/>
    </location>
</feature>
<evidence type="ECO:0000256" key="2">
    <source>
        <dbReference type="SAM" id="SignalP"/>
    </source>
</evidence>
<feature type="domain" description="ShKT" evidence="3">
    <location>
        <begin position="114"/>
        <end position="152"/>
    </location>
</feature>
<protein>
    <recommendedName>
        <fullName evidence="3">ShKT domain-containing protein</fullName>
    </recommendedName>
</protein>
<dbReference type="Proteomes" id="UP001331761">
    <property type="component" value="Unassembled WGS sequence"/>
</dbReference>
<feature type="domain" description="ShKT" evidence="3">
    <location>
        <begin position="64"/>
        <end position="106"/>
    </location>
</feature>
<dbReference type="Pfam" id="PF01549">
    <property type="entry name" value="ShK"/>
    <property type="match status" value="3"/>
</dbReference>
<accession>A0AAN8G547</accession>
<keyword evidence="2" id="KW-0732">Signal</keyword>
<reference evidence="4 5" key="1">
    <citation type="submission" date="2019-10" db="EMBL/GenBank/DDBJ databases">
        <title>Assembly and Annotation for the nematode Trichostrongylus colubriformis.</title>
        <authorList>
            <person name="Martin J."/>
        </authorList>
    </citation>
    <scope>NUCLEOTIDE SEQUENCE [LARGE SCALE GENOMIC DNA]</scope>
    <source>
        <strain evidence="4">G859</strain>
        <tissue evidence="4">Whole worm</tissue>
    </source>
</reference>
<sequence>MLLLYAIFALVIQSSFSDKFKDKFKLRRGKHKEKEDVILTKVDNKISNHISSQPPYPYREPETCRDVSKACAYYKDDGWCELRDWKKNPSRTYHVMYACAKTCGFCVEETDGHCMDIFRSCPEQKAAGKCNATDSFVRETMRLNCEKTCGYCNESSNEIVPVTKPNLPQDLPPLLNELPLTEEDLRRELELIYLKKELCIDVTKECLIYAKDGWCYAKEKSRLSYMMSECRASCGFCLNSNGLESNEIF</sequence>
<evidence type="ECO:0000313" key="5">
    <source>
        <dbReference type="Proteomes" id="UP001331761"/>
    </source>
</evidence>
<gene>
    <name evidence="4" type="ORF">GCK32_015823</name>
</gene>
<evidence type="ECO:0000259" key="3">
    <source>
        <dbReference type="PROSITE" id="PS51670"/>
    </source>
</evidence>
<evidence type="ECO:0000313" key="4">
    <source>
        <dbReference type="EMBL" id="KAK5977003.1"/>
    </source>
</evidence>
<dbReference type="PROSITE" id="PS51670">
    <property type="entry name" value="SHKT"/>
    <property type="match status" value="3"/>
</dbReference>
<feature type="signal peptide" evidence="2">
    <location>
        <begin position="1"/>
        <end position="17"/>
    </location>
</feature>
<comment type="caution">
    <text evidence="4">The sequence shown here is derived from an EMBL/GenBank/DDBJ whole genome shotgun (WGS) entry which is preliminary data.</text>
</comment>
<proteinExistence type="predicted"/>
<dbReference type="PANTHER" id="PTHR21724">
    <property type="entry name" value="SHKT DOMAIN-CONTAINING PROTEIN"/>
    <property type="match status" value="1"/>
</dbReference>